<evidence type="ECO:0000256" key="1">
    <source>
        <dbReference type="SAM" id="MobiDB-lite"/>
    </source>
</evidence>
<reference evidence="2" key="1">
    <citation type="submission" date="2022-08" db="UniProtKB">
        <authorList>
            <consortium name="EnsemblMetazoa"/>
        </authorList>
    </citation>
    <scope>IDENTIFICATION</scope>
    <source>
        <strain evidence="2">05x7-T-G4-1.051#20</strain>
    </source>
</reference>
<evidence type="ECO:0000313" key="2">
    <source>
        <dbReference type="EnsemblMetazoa" id="G2184.1:cds"/>
    </source>
</evidence>
<feature type="region of interest" description="Disordered" evidence="1">
    <location>
        <begin position="43"/>
        <end position="66"/>
    </location>
</feature>
<name>A0A8W8K662_MAGGI</name>
<keyword evidence="3" id="KW-1185">Reference proteome</keyword>
<organism evidence="2 3">
    <name type="scientific">Magallana gigas</name>
    <name type="common">Pacific oyster</name>
    <name type="synonym">Crassostrea gigas</name>
    <dbReference type="NCBI Taxonomy" id="29159"/>
    <lineage>
        <taxon>Eukaryota</taxon>
        <taxon>Metazoa</taxon>
        <taxon>Spiralia</taxon>
        <taxon>Lophotrochozoa</taxon>
        <taxon>Mollusca</taxon>
        <taxon>Bivalvia</taxon>
        <taxon>Autobranchia</taxon>
        <taxon>Pteriomorphia</taxon>
        <taxon>Ostreida</taxon>
        <taxon>Ostreoidea</taxon>
        <taxon>Ostreidae</taxon>
        <taxon>Magallana</taxon>
    </lineage>
</organism>
<proteinExistence type="predicted"/>
<sequence length="334" mass="38529">MSVTSTTITASPTFDDFLPSRQKLVLNVEMSFLREQLVSQSTRSRTLPSREAVGNAANKKQPRCHLQPPKKRIKKVPVNKPVFRRVHPLDIFFKAENARKKFDEEKKYKPWDYYVDKDVEEEHNREIVISSSSIKSKTLFPDIGEVREDRNVSFDVAEEANLPYNKLPGISPDSREMSAVSRTMANECDVTFYSKTPPNKKRKDTKKGKISNERDTDVFNISFRPNSRGDYDPNSELRSSYYTIKRLDTTTIPRVDSRPRNLLGSRNLTQSTIRIPARQKPTSFHALLVGTQKLLHRKNKIECDGGYRSVPIENWTQSKVHNYPGYSSVPLQRY</sequence>
<evidence type="ECO:0000313" key="3">
    <source>
        <dbReference type="Proteomes" id="UP000005408"/>
    </source>
</evidence>
<accession>A0A8W8K662</accession>
<protein>
    <submittedName>
        <fullName evidence="2">Uncharacterized protein</fullName>
    </submittedName>
</protein>
<dbReference type="AlphaFoldDB" id="A0A8W8K662"/>
<feature type="region of interest" description="Disordered" evidence="1">
    <location>
        <begin position="191"/>
        <end position="211"/>
    </location>
</feature>
<dbReference type="EnsemblMetazoa" id="G2184.1">
    <property type="protein sequence ID" value="G2184.1:cds"/>
    <property type="gene ID" value="G2184"/>
</dbReference>
<dbReference type="Proteomes" id="UP000005408">
    <property type="component" value="Unassembled WGS sequence"/>
</dbReference>
<feature type="compositionally biased region" description="Basic residues" evidence="1">
    <location>
        <begin position="198"/>
        <end position="209"/>
    </location>
</feature>